<reference evidence="2 3" key="1">
    <citation type="submission" date="2018-11" db="EMBL/GenBank/DDBJ databases">
        <authorList>
            <person name="Li F."/>
        </authorList>
    </citation>
    <scope>NUCLEOTIDE SEQUENCE [LARGE SCALE GENOMIC DNA]</scope>
    <source>
        <strain evidence="2 3">Gsoil 818</strain>
    </source>
</reference>
<proteinExistence type="predicted"/>
<keyword evidence="3" id="KW-1185">Reference proteome</keyword>
<evidence type="ECO:0000313" key="2">
    <source>
        <dbReference type="EMBL" id="RNM11616.1"/>
    </source>
</evidence>
<dbReference type="EMBL" id="RJSF01000047">
    <property type="protein sequence ID" value="RNM11616.1"/>
    <property type="molecule type" value="Genomic_DNA"/>
</dbReference>
<comment type="caution">
    <text evidence="2">The sequence shown here is derived from an EMBL/GenBank/DDBJ whole genome shotgun (WGS) entry which is preliminary data.</text>
</comment>
<evidence type="ECO:0000256" key="1">
    <source>
        <dbReference type="SAM" id="MobiDB-lite"/>
    </source>
</evidence>
<feature type="compositionally biased region" description="Basic and acidic residues" evidence="1">
    <location>
        <begin position="17"/>
        <end position="37"/>
    </location>
</feature>
<gene>
    <name evidence="2" type="ORF">EFL26_20810</name>
</gene>
<protein>
    <submittedName>
        <fullName evidence="2">Uncharacterized protein</fullName>
    </submittedName>
</protein>
<evidence type="ECO:0000313" key="3">
    <source>
        <dbReference type="Proteomes" id="UP000279994"/>
    </source>
</evidence>
<dbReference type="RefSeq" id="WP_123224846.1">
    <property type="nucleotide sequence ID" value="NZ_RJSF01000047.1"/>
</dbReference>
<dbReference type="AlphaFoldDB" id="A0A3N0GHD3"/>
<feature type="compositionally biased region" description="Acidic residues" evidence="1">
    <location>
        <begin position="41"/>
        <end position="62"/>
    </location>
</feature>
<sequence>MPGEDDGLTPDAAPTEAGHDHHSRIADKARFSGRPEVEGAPGEEDLDASDLDEQLDRDPEDVSENRRDVPDTPENSEEARTEGGPTP</sequence>
<name>A0A3N0GHD3_9ACTN</name>
<dbReference type="Proteomes" id="UP000279994">
    <property type="component" value="Unassembled WGS sequence"/>
</dbReference>
<feature type="region of interest" description="Disordered" evidence="1">
    <location>
        <begin position="1"/>
        <end position="87"/>
    </location>
</feature>
<accession>A0A3N0GHD3</accession>
<organism evidence="2 3">
    <name type="scientific">Nocardioides pocheonensis</name>
    <dbReference type="NCBI Taxonomy" id="661485"/>
    <lineage>
        <taxon>Bacteria</taxon>
        <taxon>Bacillati</taxon>
        <taxon>Actinomycetota</taxon>
        <taxon>Actinomycetes</taxon>
        <taxon>Propionibacteriales</taxon>
        <taxon>Nocardioidaceae</taxon>
        <taxon>Nocardioides</taxon>
    </lineage>
</organism>